<sequence length="469" mass="52186">MKREGDASRASNPVWGFLISIRLTVALLLSLAATSIIGTLVPQNAAPQDYVRAYGEFLYRLFYVLDIFDMYHSWWFQLLLVLLTANIVACSIDRLSTLWKTVFVKTPVFRSAMFRNPRHKAAFTVTPPPERLRERYAEVAARAFTYSRTEAADGGFRIFAEKGRWTRLGVYIVHLSVVFLLIGGLVGSIFGFDGFVTIPEGESVQAVHLRSGDREQPLDFAIRCDDFQVSFYETGAPREYRSRLAILEEGKPVLEKEIIVNDPLRYRGINIFQSSYGKMPADLGAVAEKGIDVSITSKASGMVYTEKVFLDKPLTLPEGGGVFTAKAFLPSYLFMGQRDLGETLVGELEPPGGEPVEIHLPVRFSRFDKMRKDGRFVFSVTEPVGERYYTGLQVTRDPGVPLVYAGFILMILGCIVTFFMSHQRICIDVTRRGAGAAVTVSGTANKNPGAVAESVRKISGRLEKLEAGR</sequence>
<evidence type="ECO:0000313" key="9">
    <source>
        <dbReference type="Proteomes" id="UP000014977"/>
    </source>
</evidence>
<dbReference type="RefSeq" id="WP_020875321.1">
    <property type="nucleotide sequence ID" value="NZ_ATHJ01000022.1"/>
</dbReference>
<feature type="transmembrane region" description="Helical" evidence="6">
    <location>
        <begin position="21"/>
        <end position="41"/>
    </location>
</feature>
<keyword evidence="9" id="KW-1185">Reference proteome</keyword>
<evidence type="ECO:0000256" key="3">
    <source>
        <dbReference type="ARBA" id="ARBA00022748"/>
    </source>
</evidence>
<dbReference type="AlphaFoldDB" id="S7U5K7"/>
<dbReference type="EMBL" id="ATHJ01000022">
    <property type="protein sequence ID" value="EPR44622.1"/>
    <property type="molecule type" value="Genomic_DNA"/>
</dbReference>
<organism evidence="8 9">
    <name type="scientific">Desulfococcus multivorans DSM 2059</name>
    <dbReference type="NCBI Taxonomy" id="1121405"/>
    <lineage>
        <taxon>Bacteria</taxon>
        <taxon>Pseudomonadati</taxon>
        <taxon>Thermodesulfobacteriota</taxon>
        <taxon>Desulfobacteria</taxon>
        <taxon>Desulfobacterales</taxon>
        <taxon>Desulfococcaceae</taxon>
        <taxon>Desulfococcus</taxon>
    </lineage>
</organism>
<dbReference type="PANTHER" id="PTHR31566">
    <property type="entry name" value="CYTOCHROME C BIOGENESIS PROTEIN CCS1, CHLOROPLASTIC"/>
    <property type="match status" value="1"/>
</dbReference>
<keyword evidence="4 6" id="KW-1133">Transmembrane helix</keyword>
<evidence type="ECO:0000256" key="5">
    <source>
        <dbReference type="ARBA" id="ARBA00023136"/>
    </source>
</evidence>
<evidence type="ECO:0000256" key="4">
    <source>
        <dbReference type="ARBA" id="ARBA00022989"/>
    </source>
</evidence>
<dbReference type="Proteomes" id="UP000014977">
    <property type="component" value="Unassembled WGS sequence"/>
</dbReference>
<dbReference type="GO" id="GO:0016020">
    <property type="term" value="C:membrane"/>
    <property type="evidence" value="ECO:0007669"/>
    <property type="project" value="UniProtKB-SubCell"/>
</dbReference>
<dbReference type="GO" id="GO:0017004">
    <property type="term" value="P:cytochrome complex assembly"/>
    <property type="evidence" value="ECO:0007669"/>
    <property type="project" value="UniProtKB-KW"/>
</dbReference>
<evidence type="ECO:0000259" key="7">
    <source>
        <dbReference type="Pfam" id="PF05140"/>
    </source>
</evidence>
<feature type="transmembrane region" description="Helical" evidence="6">
    <location>
        <begin position="168"/>
        <end position="192"/>
    </location>
</feature>
<feature type="transmembrane region" description="Helical" evidence="6">
    <location>
        <begin position="74"/>
        <end position="92"/>
    </location>
</feature>
<dbReference type="STRING" id="897.B2D07_17295"/>
<dbReference type="eggNOG" id="COG1333">
    <property type="taxonomic scope" value="Bacteria"/>
</dbReference>
<comment type="subcellular location">
    <subcellularLocation>
        <location evidence="1">Membrane</location>
        <topology evidence="1">Multi-pass membrane protein</topology>
    </subcellularLocation>
</comment>
<reference evidence="8 9" key="1">
    <citation type="journal article" date="2013" name="Genome Announc.">
        <title>Draft genome sequences for three mercury-methylating, sulfate-reducing bacteria.</title>
        <authorList>
            <person name="Brown S.D."/>
            <person name="Hurt R.A.Jr."/>
            <person name="Gilmour C.C."/>
            <person name="Elias D.A."/>
        </authorList>
    </citation>
    <scope>NUCLEOTIDE SEQUENCE [LARGE SCALE GENOMIC DNA]</scope>
    <source>
        <strain evidence="8 9">DSM 2059</strain>
    </source>
</reference>
<evidence type="ECO:0000256" key="1">
    <source>
        <dbReference type="ARBA" id="ARBA00004141"/>
    </source>
</evidence>
<feature type="transmembrane region" description="Helical" evidence="6">
    <location>
        <begin position="402"/>
        <end position="421"/>
    </location>
</feature>
<evidence type="ECO:0000313" key="8">
    <source>
        <dbReference type="EMBL" id="EPR44622.1"/>
    </source>
</evidence>
<keyword evidence="2 6" id="KW-0812">Transmembrane</keyword>
<dbReference type="OrthoDB" id="9770923at2"/>
<feature type="domain" description="ResB-like" evidence="7">
    <location>
        <begin position="22"/>
        <end position="454"/>
    </location>
</feature>
<evidence type="ECO:0000256" key="2">
    <source>
        <dbReference type="ARBA" id="ARBA00022692"/>
    </source>
</evidence>
<dbReference type="PANTHER" id="PTHR31566:SF0">
    <property type="entry name" value="CYTOCHROME C BIOGENESIS PROTEIN CCS1, CHLOROPLASTIC"/>
    <property type="match status" value="1"/>
</dbReference>
<keyword evidence="5 6" id="KW-0472">Membrane</keyword>
<proteinExistence type="predicted"/>
<protein>
    <submittedName>
        <fullName evidence="8">ResB family protein</fullName>
    </submittedName>
</protein>
<name>S7U5K7_DESML</name>
<evidence type="ECO:0000256" key="6">
    <source>
        <dbReference type="SAM" id="Phobius"/>
    </source>
</evidence>
<accession>S7U5K7</accession>
<dbReference type="PATRIC" id="fig|1121405.3.peg.317"/>
<comment type="caution">
    <text evidence="8">The sequence shown here is derived from an EMBL/GenBank/DDBJ whole genome shotgun (WGS) entry which is preliminary data.</text>
</comment>
<dbReference type="InterPro" id="IPR023494">
    <property type="entry name" value="Cyt_c_bgen_Ccs1/CcsB/ResB"/>
</dbReference>
<dbReference type="Pfam" id="PF05140">
    <property type="entry name" value="ResB"/>
    <property type="match status" value="1"/>
</dbReference>
<dbReference type="InterPro" id="IPR007816">
    <property type="entry name" value="ResB-like_domain"/>
</dbReference>
<keyword evidence="3" id="KW-0201">Cytochrome c-type biogenesis</keyword>
<gene>
    <name evidence="8" type="ORF">dsmv_1081</name>
</gene>